<name>A0ABP5SD32_9ACTN</name>
<keyword evidence="4" id="KW-1185">Reference proteome</keyword>
<comment type="caution">
    <text evidence="3">The sequence shown here is derived from an EMBL/GenBank/DDBJ whole genome shotgun (WGS) entry which is preliminary data.</text>
</comment>
<evidence type="ECO:0000313" key="4">
    <source>
        <dbReference type="Proteomes" id="UP001500253"/>
    </source>
</evidence>
<proteinExistence type="predicted"/>
<feature type="compositionally biased region" description="Gly residues" evidence="1">
    <location>
        <begin position="10"/>
        <end position="20"/>
    </location>
</feature>
<accession>A0ABP5SD32</accession>
<gene>
    <name evidence="3" type="ORF">GCM10010246_08710</name>
</gene>
<reference evidence="4" key="1">
    <citation type="journal article" date="2019" name="Int. J. Syst. Evol. Microbiol.">
        <title>The Global Catalogue of Microorganisms (GCM) 10K type strain sequencing project: providing services to taxonomists for standard genome sequencing and annotation.</title>
        <authorList>
            <consortium name="The Broad Institute Genomics Platform"/>
            <consortium name="The Broad Institute Genome Sequencing Center for Infectious Disease"/>
            <person name="Wu L."/>
            <person name="Ma J."/>
        </authorList>
    </citation>
    <scope>NUCLEOTIDE SEQUENCE [LARGE SCALE GENOMIC DNA]</scope>
    <source>
        <strain evidence="4">JCM 4316</strain>
    </source>
</reference>
<organism evidence="3 4">
    <name type="scientific">Streptomyces cuspidosporus</name>
    <dbReference type="NCBI Taxonomy" id="66882"/>
    <lineage>
        <taxon>Bacteria</taxon>
        <taxon>Bacillati</taxon>
        <taxon>Actinomycetota</taxon>
        <taxon>Actinomycetes</taxon>
        <taxon>Kitasatosporales</taxon>
        <taxon>Streptomycetaceae</taxon>
        <taxon>Streptomyces</taxon>
    </lineage>
</organism>
<feature type="region of interest" description="Disordered" evidence="1">
    <location>
        <begin position="1"/>
        <end position="24"/>
    </location>
</feature>
<evidence type="ECO:0008006" key="5">
    <source>
        <dbReference type="Google" id="ProtNLM"/>
    </source>
</evidence>
<protein>
    <recommendedName>
        <fullName evidence="5">Integral membrane protein</fullName>
    </recommendedName>
</protein>
<dbReference type="Proteomes" id="UP001500253">
    <property type="component" value="Unassembled WGS sequence"/>
</dbReference>
<feature type="transmembrane region" description="Helical" evidence="2">
    <location>
        <begin position="172"/>
        <end position="195"/>
    </location>
</feature>
<dbReference type="EMBL" id="BAAASD010000003">
    <property type="protein sequence ID" value="GAA2328559.1"/>
    <property type="molecule type" value="Genomic_DNA"/>
</dbReference>
<feature type="transmembrane region" description="Helical" evidence="2">
    <location>
        <begin position="201"/>
        <end position="220"/>
    </location>
</feature>
<sequence length="238" mass="24269">MTALERSAGPGVGPGSGPGSGPDPIDEYVAALAAVLHGPARAKARMVTEARDALTDGAADFAPHLGPGDAARRAIDDFGRVEEVAPAFQRELTIAQARHTARAVALTVPFLMVCWYWTTAVGQGRQLPHHAQVLAAHLGGIAAAVALLAAASLAATGVLARRLPVPDRLPLMVAWTGTTAGTTLGISALTLTAVSALAGNWLISGLLGVLTVVSHARVAASARVCRQCARLPVGRPAI</sequence>
<dbReference type="RefSeq" id="WP_346173144.1">
    <property type="nucleotide sequence ID" value="NZ_BAAASD010000003.1"/>
</dbReference>
<feature type="transmembrane region" description="Helical" evidence="2">
    <location>
        <begin position="138"/>
        <end position="160"/>
    </location>
</feature>
<feature type="transmembrane region" description="Helical" evidence="2">
    <location>
        <begin position="100"/>
        <end position="118"/>
    </location>
</feature>
<keyword evidence="2" id="KW-0812">Transmembrane</keyword>
<evidence type="ECO:0000313" key="3">
    <source>
        <dbReference type="EMBL" id="GAA2328559.1"/>
    </source>
</evidence>
<evidence type="ECO:0000256" key="2">
    <source>
        <dbReference type="SAM" id="Phobius"/>
    </source>
</evidence>
<evidence type="ECO:0000256" key="1">
    <source>
        <dbReference type="SAM" id="MobiDB-lite"/>
    </source>
</evidence>
<keyword evidence="2" id="KW-0472">Membrane</keyword>
<keyword evidence="2" id="KW-1133">Transmembrane helix</keyword>